<dbReference type="CDD" id="cd01948">
    <property type="entry name" value="EAL"/>
    <property type="match status" value="1"/>
</dbReference>
<dbReference type="InterPro" id="IPR035919">
    <property type="entry name" value="EAL_sf"/>
</dbReference>
<evidence type="ECO:0008006" key="6">
    <source>
        <dbReference type="Google" id="ProtNLM"/>
    </source>
</evidence>
<gene>
    <name evidence="4" type="ORF">BSQ33_14360</name>
</gene>
<dbReference type="Proteomes" id="UP000196708">
    <property type="component" value="Chromosome 1"/>
</dbReference>
<sequence>MVMKYIAFANVAVGILLLIYSMKPTYQIGRTEQASRWKVLITLLSVFVLGYLSMLIALVDRPMNPYLLMISLIILGTSFLITLLVSQSRNILHQLNRSAQDEQYHSLHDSLTSLANRKYLFSSLQTLVQSKQLFSLLLIDLNNFKQINDGLGHYFGDKFLISVANLLQENTKQYGRLYRMGGDEFALILSGSNDDDTILSAVDAIHDALHAPVKVMTYSMKTSASVGITKYPHNGHEVSNLLKQADLAMYDSKKKHKPYTFYHDQLGSDSYKKLKLSIKLAEALKNDVFELHYQPIIRSQTQGIASLEALLRWPQEDGSFIEPGDFIPIAEKSALISVLTQWVIHRATQDLNVLRAHGFHGSLHINLSAKDFQDDEVVNQLRALRQAGQIQSDDLVFEITETAVFEDLEKAKCVIHKIHALGFQFSMDDFGIGYSSLVILRELPISQIKIDRSFVSEYHQKESNRTIIYALIRLAQDLNLSVVAEGVEVCSVEQALGEIGCHYTQGFLRFPPEPLHHLLYNEQFRDHLEPMLPEPSQP</sequence>
<reference evidence="4 5" key="1">
    <citation type="submission" date="2016-12" db="EMBL/GenBank/DDBJ databases">
        <authorList>
            <person name="Song W.-J."/>
            <person name="Kurnit D.M."/>
        </authorList>
    </citation>
    <scope>NUCLEOTIDE SEQUENCE [LARGE SCALE GENOMIC DNA]</scope>
    <source>
        <strain evidence="4 5">ATCC 43942</strain>
    </source>
</reference>
<feature type="transmembrane region" description="Helical" evidence="1">
    <location>
        <begin position="65"/>
        <end position="85"/>
    </location>
</feature>
<dbReference type="AlphaFoldDB" id="A0A1Z2SHV1"/>
<dbReference type="EMBL" id="CP018835">
    <property type="protein sequence ID" value="ASA56753.1"/>
    <property type="molecule type" value="Genomic_DNA"/>
</dbReference>
<dbReference type="InterPro" id="IPR050706">
    <property type="entry name" value="Cyclic-di-GMP_PDE-like"/>
</dbReference>
<dbReference type="InterPro" id="IPR001633">
    <property type="entry name" value="EAL_dom"/>
</dbReference>
<evidence type="ECO:0000259" key="2">
    <source>
        <dbReference type="PROSITE" id="PS50883"/>
    </source>
</evidence>
<dbReference type="GO" id="GO:0071111">
    <property type="term" value="F:cyclic-guanylate-specific phosphodiesterase activity"/>
    <property type="evidence" value="ECO:0007669"/>
    <property type="project" value="InterPro"/>
</dbReference>
<evidence type="ECO:0000259" key="3">
    <source>
        <dbReference type="PROSITE" id="PS50887"/>
    </source>
</evidence>
<dbReference type="SUPFAM" id="SSF141868">
    <property type="entry name" value="EAL domain-like"/>
    <property type="match status" value="1"/>
</dbReference>
<dbReference type="InterPro" id="IPR000160">
    <property type="entry name" value="GGDEF_dom"/>
</dbReference>
<organism evidence="4 5">
    <name type="scientific">Vibrio gazogenes</name>
    <dbReference type="NCBI Taxonomy" id="687"/>
    <lineage>
        <taxon>Bacteria</taxon>
        <taxon>Pseudomonadati</taxon>
        <taxon>Pseudomonadota</taxon>
        <taxon>Gammaproteobacteria</taxon>
        <taxon>Vibrionales</taxon>
        <taxon>Vibrionaceae</taxon>
        <taxon>Vibrio</taxon>
    </lineage>
</organism>
<dbReference type="SUPFAM" id="SSF55073">
    <property type="entry name" value="Nucleotide cyclase"/>
    <property type="match status" value="1"/>
</dbReference>
<keyword evidence="1" id="KW-0812">Transmembrane</keyword>
<dbReference type="PANTHER" id="PTHR33121:SF79">
    <property type="entry name" value="CYCLIC DI-GMP PHOSPHODIESTERASE PDED-RELATED"/>
    <property type="match status" value="1"/>
</dbReference>
<evidence type="ECO:0000313" key="5">
    <source>
        <dbReference type="Proteomes" id="UP000196708"/>
    </source>
</evidence>
<dbReference type="NCBIfam" id="TIGR00254">
    <property type="entry name" value="GGDEF"/>
    <property type="match status" value="1"/>
</dbReference>
<dbReference type="InterPro" id="IPR029787">
    <property type="entry name" value="Nucleotide_cyclase"/>
</dbReference>
<dbReference type="KEGG" id="vga:BSQ33_14360"/>
<dbReference type="PROSITE" id="PS50883">
    <property type="entry name" value="EAL"/>
    <property type="match status" value="1"/>
</dbReference>
<dbReference type="SMART" id="SM00052">
    <property type="entry name" value="EAL"/>
    <property type="match status" value="1"/>
</dbReference>
<keyword evidence="1" id="KW-0472">Membrane</keyword>
<dbReference type="SMART" id="SM00267">
    <property type="entry name" value="GGDEF"/>
    <property type="match status" value="1"/>
</dbReference>
<feature type="domain" description="EAL" evidence="2">
    <location>
        <begin position="273"/>
        <end position="526"/>
    </location>
</feature>
<dbReference type="Gene3D" id="3.20.20.450">
    <property type="entry name" value="EAL domain"/>
    <property type="match status" value="1"/>
</dbReference>
<dbReference type="PANTHER" id="PTHR33121">
    <property type="entry name" value="CYCLIC DI-GMP PHOSPHODIESTERASE PDEF"/>
    <property type="match status" value="1"/>
</dbReference>
<dbReference type="Gene3D" id="3.30.70.270">
    <property type="match status" value="1"/>
</dbReference>
<proteinExistence type="predicted"/>
<dbReference type="PROSITE" id="PS50887">
    <property type="entry name" value="GGDEF"/>
    <property type="match status" value="1"/>
</dbReference>
<keyword evidence="1" id="KW-1133">Transmembrane helix</keyword>
<dbReference type="CDD" id="cd01949">
    <property type="entry name" value="GGDEF"/>
    <property type="match status" value="1"/>
</dbReference>
<dbReference type="InterPro" id="IPR043128">
    <property type="entry name" value="Rev_trsase/Diguanyl_cyclase"/>
</dbReference>
<name>A0A1Z2SHV1_VIBGA</name>
<feature type="transmembrane region" description="Helical" evidence="1">
    <location>
        <begin position="37"/>
        <end position="59"/>
    </location>
</feature>
<evidence type="ECO:0000256" key="1">
    <source>
        <dbReference type="SAM" id="Phobius"/>
    </source>
</evidence>
<evidence type="ECO:0000313" key="4">
    <source>
        <dbReference type="EMBL" id="ASA56753.1"/>
    </source>
</evidence>
<feature type="transmembrane region" description="Helical" evidence="1">
    <location>
        <begin position="6"/>
        <end position="25"/>
    </location>
</feature>
<dbReference type="OrthoDB" id="1316910at2"/>
<feature type="domain" description="GGDEF" evidence="3">
    <location>
        <begin position="132"/>
        <end position="265"/>
    </location>
</feature>
<protein>
    <recommendedName>
        <fullName evidence="6">GGDEF-domain containing protein</fullName>
    </recommendedName>
</protein>
<accession>A0A1Z2SHV1</accession>
<dbReference type="RefSeq" id="WP_021019568.1">
    <property type="nucleotide sequence ID" value="NZ_CP018835.1"/>
</dbReference>
<dbReference type="Pfam" id="PF00563">
    <property type="entry name" value="EAL"/>
    <property type="match status" value="1"/>
</dbReference>
<dbReference type="Pfam" id="PF00990">
    <property type="entry name" value="GGDEF"/>
    <property type="match status" value="1"/>
</dbReference>